<dbReference type="RefSeq" id="WP_096685067.1">
    <property type="nucleotide sequence ID" value="NZ_AP014564.1"/>
</dbReference>
<evidence type="ECO:0000256" key="7">
    <source>
        <dbReference type="SAM" id="Phobius"/>
    </source>
</evidence>
<dbReference type="GO" id="GO:0046872">
    <property type="term" value="F:metal ion binding"/>
    <property type="evidence" value="ECO:0007669"/>
    <property type="project" value="UniProtKB-KW"/>
</dbReference>
<dbReference type="InterPro" id="IPR020942">
    <property type="entry name" value="Cyt_c_III_dom"/>
</dbReference>
<keyword evidence="5 6" id="KW-0408">Iron</keyword>
<feature type="transmembrane region" description="Helical" evidence="7">
    <location>
        <begin position="200"/>
        <end position="220"/>
    </location>
</feature>
<proteinExistence type="predicted"/>
<dbReference type="SUPFAM" id="SSF48695">
    <property type="entry name" value="Multiheme cytochromes"/>
    <property type="match status" value="1"/>
</dbReference>
<feature type="domain" description="Cytochrome c" evidence="8">
    <location>
        <begin position="29"/>
        <end position="121"/>
    </location>
</feature>
<dbReference type="SUPFAM" id="SSF46626">
    <property type="entry name" value="Cytochrome c"/>
    <property type="match status" value="1"/>
</dbReference>
<gene>
    <name evidence="9" type="ORF">JBKA6_0251</name>
</gene>
<dbReference type="OrthoDB" id="9782196at2"/>
<sequence>MKKETLSIMRKCCLVIIFLFSIAYNSYSQDKKAGKALFNSLCASCHNLDKKTIGPPLRGISQKRSKEWLHSWIIDNVKLRESGDVDAIAIFEEYNGSLMSPFPQLSDADVDNILAHLNTPKEDKNNVATSSGEKNTGGGGSDKGISTEVFLSVIVAIMLLFTAMLFKSKNAIKAAKGEQTFSFFGSVKNIITKFLKNKRLLTVFIIIIIFSFLRLGWNWLMQVGVNTGYEPIQPIAFSHKIHAGDNKIDCMYCHSSVKYSKTAGIPSVNVCMNCHFYIQEGTNTGTKEIAKIYNAIGFDPETSSYIENYEQKPIKWIKVHDLQDFVYFNHSQHVKVGGIACETCHGPVKEMDDMRQHSDLTMGWCVNCHRETQVKMEGNPYYEDIHNQMKEKHKGSKITVDKIGGLECGKCHY</sequence>
<keyword evidence="10" id="KW-1185">Reference proteome</keyword>
<protein>
    <submittedName>
        <fullName evidence="9">Cytochrome C</fullName>
    </submittedName>
</protein>
<dbReference type="PANTHER" id="PTHR39425:SF1">
    <property type="entry name" value="CYTOCHROME C7-LIKE DOMAIN-CONTAINING PROTEIN"/>
    <property type="match status" value="1"/>
</dbReference>
<dbReference type="PANTHER" id="PTHR39425">
    <property type="entry name" value="LIPOPROTEIN CYTOCHROME C"/>
    <property type="match status" value="1"/>
</dbReference>
<dbReference type="Proteomes" id="UP000243197">
    <property type="component" value="Chromosome"/>
</dbReference>
<keyword evidence="1" id="KW-0813">Transport</keyword>
<name>A0A1J1E9R0_9FLAO</name>
<evidence type="ECO:0000256" key="5">
    <source>
        <dbReference type="ARBA" id="ARBA00023004"/>
    </source>
</evidence>
<dbReference type="InterPro" id="IPR036909">
    <property type="entry name" value="Cyt_c-like_dom_sf"/>
</dbReference>
<evidence type="ECO:0000256" key="1">
    <source>
        <dbReference type="ARBA" id="ARBA00022448"/>
    </source>
</evidence>
<dbReference type="GO" id="GO:0020037">
    <property type="term" value="F:heme binding"/>
    <property type="evidence" value="ECO:0007669"/>
    <property type="project" value="InterPro"/>
</dbReference>
<evidence type="ECO:0000259" key="8">
    <source>
        <dbReference type="PROSITE" id="PS51007"/>
    </source>
</evidence>
<accession>A0A1J1E9R0</accession>
<evidence type="ECO:0000256" key="4">
    <source>
        <dbReference type="ARBA" id="ARBA00022982"/>
    </source>
</evidence>
<keyword evidence="7" id="KW-1133">Transmembrane helix</keyword>
<organism evidence="9 10">
    <name type="scientific">Ichthyobacterium seriolicida</name>
    <dbReference type="NCBI Taxonomy" id="242600"/>
    <lineage>
        <taxon>Bacteria</taxon>
        <taxon>Pseudomonadati</taxon>
        <taxon>Bacteroidota</taxon>
        <taxon>Flavobacteriia</taxon>
        <taxon>Flavobacteriales</taxon>
        <taxon>Ichthyobacteriaceae</taxon>
        <taxon>Ichthyobacterium</taxon>
    </lineage>
</organism>
<dbReference type="KEGG" id="ise:JBKA6_0251"/>
<dbReference type="PROSITE" id="PS51007">
    <property type="entry name" value="CYTC"/>
    <property type="match status" value="1"/>
</dbReference>
<evidence type="ECO:0000256" key="3">
    <source>
        <dbReference type="ARBA" id="ARBA00022723"/>
    </source>
</evidence>
<dbReference type="InterPro" id="IPR036280">
    <property type="entry name" value="Multihaem_cyt_sf"/>
</dbReference>
<keyword evidence="2 6" id="KW-0349">Heme</keyword>
<dbReference type="CDD" id="cd08168">
    <property type="entry name" value="Cytochrom_C3"/>
    <property type="match status" value="1"/>
</dbReference>
<evidence type="ECO:0000313" key="9">
    <source>
        <dbReference type="EMBL" id="BAV94264.1"/>
    </source>
</evidence>
<keyword evidence="7" id="KW-0472">Membrane</keyword>
<dbReference type="EMBL" id="AP014564">
    <property type="protein sequence ID" value="BAV94264.1"/>
    <property type="molecule type" value="Genomic_DNA"/>
</dbReference>
<reference evidence="9 10" key="1">
    <citation type="submission" date="2014-03" db="EMBL/GenBank/DDBJ databases">
        <title>complete genome sequence of Flavobacteriaceae bacterium JBKA-6.</title>
        <authorList>
            <person name="Takano T."/>
            <person name="Nakamura Y."/>
            <person name="Takuma S."/>
            <person name="Yasuike M."/>
            <person name="Matsuyama T."/>
            <person name="Sakai T."/>
            <person name="Fujiwara A."/>
            <person name="Kimoto K."/>
            <person name="Fukuda Y."/>
            <person name="Kondo H."/>
            <person name="Hirono I."/>
            <person name="Nakayasu C."/>
        </authorList>
    </citation>
    <scope>NUCLEOTIDE SEQUENCE [LARGE SCALE GENOMIC DNA]</scope>
    <source>
        <strain evidence="9 10">JBKA-6</strain>
    </source>
</reference>
<evidence type="ECO:0000256" key="6">
    <source>
        <dbReference type="PROSITE-ProRule" id="PRU00433"/>
    </source>
</evidence>
<dbReference type="Pfam" id="PF00034">
    <property type="entry name" value="Cytochrom_C"/>
    <property type="match status" value="1"/>
</dbReference>
<dbReference type="Pfam" id="PF02085">
    <property type="entry name" value="Cytochrom_CIII"/>
    <property type="match status" value="1"/>
</dbReference>
<dbReference type="Gene3D" id="1.10.760.10">
    <property type="entry name" value="Cytochrome c-like domain"/>
    <property type="match status" value="1"/>
</dbReference>
<keyword evidence="4" id="KW-0249">Electron transport</keyword>
<dbReference type="GO" id="GO:0009055">
    <property type="term" value="F:electron transfer activity"/>
    <property type="evidence" value="ECO:0007669"/>
    <property type="project" value="InterPro"/>
</dbReference>
<evidence type="ECO:0000256" key="2">
    <source>
        <dbReference type="ARBA" id="ARBA00022617"/>
    </source>
</evidence>
<evidence type="ECO:0000313" key="10">
    <source>
        <dbReference type="Proteomes" id="UP000243197"/>
    </source>
</evidence>
<keyword evidence="3 6" id="KW-0479">Metal-binding</keyword>
<dbReference type="AlphaFoldDB" id="A0A1J1E9R0"/>
<feature type="transmembrane region" description="Helical" evidence="7">
    <location>
        <begin position="149"/>
        <end position="166"/>
    </location>
</feature>
<dbReference type="Gene3D" id="3.90.10.10">
    <property type="entry name" value="Cytochrome C3"/>
    <property type="match status" value="2"/>
</dbReference>
<dbReference type="InterPro" id="IPR009056">
    <property type="entry name" value="Cyt_c-like_dom"/>
</dbReference>
<keyword evidence="7" id="KW-0812">Transmembrane</keyword>